<evidence type="ECO:0000313" key="2">
    <source>
        <dbReference type="EMBL" id="PNM57107.1"/>
    </source>
</evidence>
<dbReference type="RefSeq" id="WP_001054573.1">
    <property type="nucleotide sequence ID" value="NZ_CAWMSS010000001.1"/>
</dbReference>
<feature type="domain" description="DUF927" evidence="1">
    <location>
        <begin position="17"/>
        <end position="277"/>
    </location>
</feature>
<dbReference type="EMBL" id="LOSJ02000002">
    <property type="protein sequence ID" value="PNM57107.1"/>
    <property type="molecule type" value="Genomic_DNA"/>
</dbReference>
<organism evidence="2 3">
    <name type="scientific">Vibrio mimicus</name>
    <dbReference type="NCBI Taxonomy" id="674"/>
    <lineage>
        <taxon>Bacteria</taxon>
        <taxon>Pseudomonadati</taxon>
        <taxon>Pseudomonadota</taxon>
        <taxon>Gammaproteobacteria</taxon>
        <taxon>Vibrionales</taxon>
        <taxon>Vibrionaceae</taxon>
        <taxon>Vibrio</taxon>
    </lineage>
</organism>
<dbReference type="OrthoDB" id="784829at2"/>
<proteinExistence type="predicted"/>
<evidence type="ECO:0000313" key="3">
    <source>
        <dbReference type="Proteomes" id="UP000053748"/>
    </source>
</evidence>
<gene>
    <name evidence="2" type="ORF">AL544_014040</name>
</gene>
<reference evidence="2" key="1">
    <citation type="submission" date="2017-12" db="EMBL/GenBank/DDBJ databases">
        <title>FDA dAtabase for Regulatory Grade micrObial Sequences (FDA-ARGOS): Supporting development and validation of Infectious Disease Dx tests.</title>
        <authorList>
            <person name="Hoffmann M."/>
            <person name="Allard M."/>
            <person name="Evans P."/>
            <person name="Brown E."/>
            <person name="Tallon L.J."/>
            <person name="Sadzewicz L."/>
            <person name="Sengamalay N."/>
            <person name="Ott S."/>
            <person name="Godinez A."/>
            <person name="Nagaraj S."/>
            <person name="Vavikolanu K."/>
            <person name="Aluvathingal J."/>
            <person name="Nadendla S."/>
            <person name="Hobson J."/>
            <person name="Sichtig H."/>
        </authorList>
    </citation>
    <scope>NUCLEOTIDE SEQUENCE [LARGE SCALE GENOMIC DNA]</scope>
    <source>
        <strain evidence="2">FDAARGOS_113</strain>
    </source>
</reference>
<dbReference type="InterPro" id="IPR009270">
    <property type="entry name" value="DUF927"/>
</dbReference>
<dbReference type="AlphaFoldDB" id="A0A2J9UZZ6"/>
<protein>
    <submittedName>
        <fullName evidence="2">DUF927 domain-containing protein</fullName>
    </submittedName>
</protein>
<comment type="caution">
    <text evidence="2">The sequence shown here is derived from an EMBL/GenBank/DDBJ whole genome shotgun (WGS) entry which is preliminary data.</text>
</comment>
<keyword evidence="3" id="KW-1185">Reference proteome</keyword>
<evidence type="ECO:0000259" key="1">
    <source>
        <dbReference type="Pfam" id="PF06048"/>
    </source>
</evidence>
<dbReference type="Pfam" id="PF06048">
    <property type="entry name" value="DUF927"/>
    <property type="match status" value="1"/>
</dbReference>
<accession>A0A2J9UZZ6</accession>
<name>A0A2J9UZZ6_VIBMI</name>
<sequence>MNLTIEKRDEGLMSLPEGAPPELIAGPISVKAHTYDPDFKKGFGILVQWRSRVGEHHERVFKMKDILADGGRSMIQTLADTGLYIHYRQGYWKHIIDYILSSSPTDTVVTVDQTGWYYDQFVTPSWVAGFSEQEVIFQNDSAEKLSSKGTFMDWQESVARLCQNNALMTFSLCSAFAAPLLSKLDWDSFLVHFLGSSKHGKTTLLRLAASVCSDFNYCDSWSSTSNGLEARAKSRNNMIVLLDEFQQADPESVLTSVYQLGNGTSKLRATKSANLQEQYHWNIVGLSTGEISLAQVLAQANRKVQAGQLMRFFEIPLFQKYGAFEHIHELNSAKEFAEHIAQVTSHQHGTALQPFLNQVASIDDIREKLTSRIKSISSIWFDCYELTKNNQISFAADRFAFIASVGELAIELGALPWSKGSAIMEIGKIFEVWVANQDEDCDFEERHIKNQLRQIIPKWQYSMSLPGEIAKNGWWRYERGELCWHIHRDAFKRAFKLHFDHQVIQTALFLKRQGWLHTNEPARGTFKSNVSGRAARNFKIFPARIAEQLGLSVDFSRFQQGGEA</sequence>
<dbReference type="Proteomes" id="UP000053748">
    <property type="component" value="Unassembled WGS sequence"/>
</dbReference>